<keyword evidence="3" id="KW-0285">Flavoprotein</keyword>
<dbReference type="Proteomes" id="UP000521872">
    <property type="component" value="Unassembled WGS sequence"/>
</dbReference>
<reference evidence="9 10" key="1">
    <citation type="submission" date="2019-12" db="EMBL/GenBank/DDBJ databases">
        <authorList>
            <person name="Floudas D."/>
            <person name="Bentzer J."/>
            <person name="Ahren D."/>
            <person name="Johansson T."/>
            <person name="Persson P."/>
            <person name="Tunlid A."/>
        </authorList>
    </citation>
    <scope>NUCLEOTIDE SEQUENCE [LARGE SCALE GENOMIC DNA]</scope>
    <source>
        <strain evidence="9 10">CBS 102.39</strain>
    </source>
</reference>
<sequence>MKLNTPWPHRTCVVSLVLASLALLGQATFISGLGNITNIASTVPGDAGYTNVSAAFNLRYDLQPNAVVFPKTPDEVSEILLLCTQHNFRAVARSGGHSYIANGVGGQEGYDHKTGVVVIDLGAFTSVTVDEESGVASIGTGNKLGDVALALNNAGRALPHGTCPYVGIGGHSGHGGYGFTSRAWGLTLDTITALEVVLADGTILTASEENQPDLFWALRGSSSSFGVVTTIYAKTFPAPPSATVFRYNWDMTASAASAAANAFQSFILSESPPLPAELGGAAILRPSSTNGSVSFGFSGGWYAPLEGLDAVLQPFLSVMPTPRTSSRTTGTYIASVQNWGGIGRLNTTGIPDTHDTFYAKSLTVPQHAPMSNASWDALMKYLGNEGFNASTNWFIDLDIWGGSQSAINNVSFESTSFAHRDSLFTFQFYTSAHGGVPPFPQDGFTLLDGMVDAIVSNNPQGWEYGRFSWAVKATQIAKTITILWVQGFYIRLIWIVSQNLLVDGKKMKVIRGMTCLVFAYAIVVGGAYLAYLIEVSRIFMSNSGHMQFILYVVHASIAVIDCTIAGVLSYILYKTMGHNDDDKILNKSRTTAVIRYLSYHFIATAMLTGLTTLTSVSLYVAKPSSAVCLAIDFSVPGLYANAVLNLLNAKKRLSEKMKGTIDVKVSNALFLDNFPKSSTDEVPAQ</sequence>
<evidence type="ECO:0000259" key="8">
    <source>
        <dbReference type="PROSITE" id="PS51387"/>
    </source>
</evidence>
<dbReference type="AlphaFoldDB" id="A0A8H4VSV3"/>
<evidence type="ECO:0000256" key="4">
    <source>
        <dbReference type="ARBA" id="ARBA00022827"/>
    </source>
</evidence>
<feature type="transmembrane region" description="Helical" evidence="6">
    <location>
        <begin position="593"/>
        <end position="618"/>
    </location>
</feature>
<keyword evidence="6" id="KW-0812">Transmembrane</keyword>
<feature type="domain" description="FAD-binding PCMH-type" evidence="8">
    <location>
        <begin position="60"/>
        <end position="238"/>
    </location>
</feature>
<feature type="transmembrane region" description="Helical" evidence="6">
    <location>
        <begin position="514"/>
        <end position="533"/>
    </location>
</feature>
<dbReference type="GO" id="GO:0016491">
    <property type="term" value="F:oxidoreductase activity"/>
    <property type="evidence" value="ECO:0007669"/>
    <property type="project" value="UniProtKB-KW"/>
</dbReference>
<feature type="transmembrane region" description="Helical" evidence="6">
    <location>
        <begin position="624"/>
        <end position="647"/>
    </location>
</feature>
<evidence type="ECO:0000256" key="1">
    <source>
        <dbReference type="ARBA" id="ARBA00001974"/>
    </source>
</evidence>
<proteinExistence type="inferred from homology"/>
<keyword evidence="5" id="KW-0560">Oxidoreductase</keyword>
<dbReference type="EMBL" id="JAACJL010000015">
    <property type="protein sequence ID" value="KAF4620877.1"/>
    <property type="molecule type" value="Genomic_DNA"/>
</dbReference>
<dbReference type="Gene3D" id="3.40.462.20">
    <property type="match status" value="1"/>
</dbReference>
<dbReference type="InterPro" id="IPR045339">
    <property type="entry name" value="DUF6534"/>
</dbReference>
<protein>
    <recommendedName>
        <fullName evidence="8">FAD-binding PCMH-type domain-containing protein</fullName>
    </recommendedName>
</protein>
<dbReference type="Pfam" id="PF01565">
    <property type="entry name" value="FAD_binding_4"/>
    <property type="match status" value="1"/>
</dbReference>
<dbReference type="SUPFAM" id="SSF56176">
    <property type="entry name" value="FAD-binding/transporter-associated domain-like"/>
    <property type="match status" value="1"/>
</dbReference>
<keyword evidence="4" id="KW-0274">FAD</keyword>
<dbReference type="GO" id="GO:0071949">
    <property type="term" value="F:FAD binding"/>
    <property type="evidence" value="ECO:0007669"/>
    <property type="project" value="InterPro"/>
</dbReference>
<evidence type="ECO:0000256" key="5">
    <source>
        <dbReference type="ARBA" id="ARBA00023002"/>
    </source>
</evidence>
<feature type="chain" id="PRO_5034803215" description="FAD-binding PCMH-type domain-containing protein" evidence="7">
    <location>
        <begin position="28"/>
        <end position="685"/>
    </location>
</feature>
<dbReference type="Gene3D" id="3.30.43.10">
    <property type="entry name" value="Uridine Diphospho-n-acetylenolpyruvylglucosamine Reductase, domain 2"/>
    <property type="match status" value="1"/>
</dbReference>
<dbReference type="Gene3D" id="3.30.465.10">
    <property type="match status" value="1"/>
</dbReference>
<dbReference type="InterPro" id="IPR036318">
    <property type="entry name" value="FAD-bd_PCMH-like_sf"/>
</dbReference>
<dbReference type="PANTHER" id="PTHR42973">
    <property type="entry name" value="BINDING OXIDOREDUCTASE, PUTATIVE (AFU_ORTHOLOGUE AFUA_1G17690)-RELATED"/>
    <property type="match status" value="1"/>
</dbReference>
<keyword evidence="6" id="KW-0472">Membrane</keyword>
<evidence type="ECO:0000256" key="7">
    <source>
        <dbReference type="SAM" id="SignalP"/>
    </source>
</evidence>
<dbReference type="InterPro" id="IPR016169">
    <property type="entry name" value="FAD-bd_PCMH_sub2"/>
</dbReference>
<dbReference type="InterPro" id="IPR006094">
    <property type="entry name" value="Oxid_FAD_bind_N"/>
</dbReference>
<comment type="caution">
    <text evidence="9">The sequence shown here is derived from an EMBL/GenBank/DDBJ whole genome shotgun (WGS) entry which is preliminary data.</text>
</comment>
<evidence type="ECO:0000256" key="3">
    <source>
        <dbReference type="ARBA" id="ARBA00022630"/>
    </source>
</evidence>
<feature type="transmembrane region" description="Helical" evidence="6">
    <location>
        <begin position="548"/>
        <end position="573"/>
    </location>
</feature>
<evidence type="ECO:0000256" key="2">
    <source>
        <dbReference type="ARBA" id="ARBA00005466"/>
    </source>
</evidence>
<keyword evidence="6" id="KW-1133">Transmembrane helix</keyword>
<comment type="similarity">
    <text evidence="2">Belongs to the oxygen-dependent FAD-linked oxidoreductase family.</text>
</comment>
<evidence type="ECO:0000256" key="6">
    <source>
        <dbReference type="SAM" id="Phobius"/>
    </source>
</evidence>
<organism evidence="9 10">
    <name type="scientific">Agrocybe pediades</name>
    <dbReference type="NCBI Taxonomy" id="84607"/>
    <lineage>
        <taxon>Eukaryota</taxon>
        <taxon>Fungi</taxon>
        <taxon>Dikarya</taxon>
        <taxon>Basidiomycota</taxon>
        <taxon>Agaricomycotina</taxon>
        <taxon>Agaricomycetes</taxon>
        <taxon>Agaricomycetidae</taxon>
        <taxon>Agaricales</taxon>
        <taxon>Agaricineae</taxon>
        <taxon>Strophariaceae</taxon>
        <taxon>Agrocybe</taxon>
    </lineage>
</organism>
<comment type="cofactor">
    <cofactor evidence="1">
        <name>FAD</name>
        <dbReference type="ChEBI" id="CHEBI:57692"/>
    </cofactor>
</comment>
<accession>A0A8H4VSV3</accession>
<dbReference type="PANTHER" id="PTHR42973:SF39">
    <property type="entry name" value="FAD-BINDING PCMH-TYPE DOMAIN-CONTAINING PROTEIN"/>
    <property type="match status" value="1"/>
</dbReference>
<evidence type="ECO:0000313" key="10">
    <source>
        <dbReference type="Proteomes" id="UP000521872"/>
    </source>
</evidence>
<feature type="transmembrane region" description="Helical" evidence="6">
    <location>
        <begin position="482"/>
        <end position="502"/>
    </location>
</feature>
<dbReference type="PROSITE" id="PS51387">
    <property type="entry name" value="FAD_PCMH"/>
    <property type="match status" value="1"/>
</dbReference>
<keyword evidence="7" id="KW-0732">Signal</keyword>
<dbReference type="InterPro" id="IPR016167">
    <property type="entry name" value="FAD-bd_PCMH_sub1"/>
</dbReference>
<feature type="signal peptide" evidence="7">
    <location>
        <begin position="1"/>
        <end position="27"/>
    </location>
</feature>
<dbReference type="Pfam" id="PF20152">
    <property type="entry name" value="DUF6534"/>
    <property type="match status" value="1"/>
</dbReference>
<dbReference type="InterPro" id="IPR050416">
    <property type="entry name" value="FAD-linked_Oxidoreductase"/>
</dbReference>
<name>A0A8H4VSV3_9AGAR</name>
<evidence type="ECO:0000313" key="9">
    <source>
        <dbReference type="EMBL" id="KAF4620877.1"/>
    </source>
</evidence>
<dbReference type="InterPro" id="IPR016166">
    <property type="entry name" value="FAD-bd_PCMH"/>
</dbReference>
<keyword evidence="10" id="KW-1185">Reference proteome</keyword>
<gene>
    <name evidence="9" type="ORF">D9613_000029</name>
</gene>